<dbReference type="AlphaFoldDB" id="A0A6M3J013"/>
<proteinExistence type="predicted"/>
<evidence type="ECO:0000313" key="1">
    <source>
        <dbReference type="EMBL" id="QJA62934.1"/>
    </source>
</evidence>
<reference evidence="1" key="1">
    <citation type="submission" date="2020-03" db="EMBL/GenBank/DDBJ databases">
        <title>The deep terrestrial virosphere.</title>
        <authorList>
            <person name="Holmfeldt K."/>
            <person name="Nilsson E."/>
            <person name="Simone D."/>
            <person name="Lopez-Fernandez M."/>
            <person name="Wu X."/>
            <person name="de Brujin I."/>
            <person name="Lundin D."/>
            <person name="Andersson A."/>
            <person name="Bertilsson S."/>
            <person name="Dopson M."/>
        </authorList>
    </citation>
    <scope>NUCLEOTIDE SEQUENCE</scope>
    <source>
        <strain evidence="1">MM415B00683</strain>
    </source>
</reference>
<organism evidence="1">
    <name type="scientific">viral metagenome</name>
    <dbReference type="NCBI Taxonomy" id="1070528"/>
    <lineage>
        <taxon>unclassified sequences</taxon>
        <taxon>metagenomes</taxon>
        <taxon>organismal metagenomes</taxon>
    </lineage>
</organism>
<name>A0A6M3J013_9ZZZZ</name>
<sequence>MIFGIELADRNDKHASHFILSKIGQLRIWYSWEIPIAFKGRKESGVLDDRDELNFNQDRHACFAEDEINKGKRIGTGIIPFPVKVYTSRTEFFLALSKETEKEIIHLSSKIMCSEFGVK</sequence>
<gene>
    <name evidence="1" type="ORF">MM415B00683_0004</name>
</gene>
<protein>
    <submittedName>
        <fullName evidence="1">Uncharacterized protein</fullName>
    </submittedName>
</protein>
<accession>A0A6M3J013</accession>
<dbReference type="EMBL" id="MT141486">
    <property type="protein sequence ID" value="QJA62934.1"/>
    <property type="molecule type" value="Genomic_DNA"/>
</dbReference>